<dbReference type="EMBL" id="SMLK01000006">
    <property type="protein sequence ID" value="TFY98324.1"/>
    <property type="molecule type" value="Genomic_DNA"/>
</dbReference>
<dbReference type="GO" id="GO:0006310">
    <property type="term" value="P:DNA recombination"/>
    <property type="evidence" value="ECO:0007669"/>
    <property type="project" value="TreeGrafter"/>
</dbReference>
<dbReference type="Gene3D" id="3.40.50.300">
    <property type="entry name" value="P-loop containing nucleotide triphosphate hydrolases"/>
    <property type="match status" value="1"/>
</dbReference>
<dbReference type="AlphaFoldDB" id="A0A4Z0BJN4"/>
<comment type="caution">
    <text evidence="7">The sequence shown here is derived from an EMBL/GenBank/DDBJ whole genome shotgun (WGS) entry which is preliminary data.</text>
</comment>
<dbReference type="EC" id="5.6.2.4" evidence="5"/>
<evidence type="ECO:0000256" key="4">
    <source>
        <dbReference type="ARBA" id="ARBA00034617"/>
    </source>
</evidence>
<dbReference type="InterPro" id="IPR011545">
    <property type="entry name" value="DEAD/DEAH_box_helicase_dom"/>
</dbReference>
<keyword evidence="3" id="KW-0413">Isomerase</keyword>
<dbReference type="GO" id="GO:0003677">
    <property type="term" value="F:DNA binding"/>
    <property type="evidence" value="ECO:0007669"/>
    <property type="project" value="UniProtKB-KW"/>
</dbReference>
<dbReference type="PANTHER" id="PTHR13710">
    <property type="entry name" value="DNA HELICASE RECQ FAMILY MEMBER"/>
    <property type="match status" value="1"/>
</dbReference>
<keyword evidence="8" id="KW-1185">Reference proteome</keyword>
<dbReference type="PROSITE" id="PS51192">
    <property type="entry name" value="HELICASE_ATP_BIND_1"/>
    <property type="match status" value="1"/>
</dbReference>
<dbReference type="GO" id="GO:0030894">
    <property type="term" value="C:replisome"/>
    <property type="evidence" value="ECO:0007669"/>
    <property type="project" value="TreeGrafter"/>
</dbReference>
<feature type="domain" description="Helicase ATP-binding" evidence="6">
    <location>
        <begin position="37"/>
        <end position="103"/>
    </location>
</feature>
<dbReference type="PANTHER" id="PTHR13710:SF105">
    <property type="entry name" value="ATP-DEPENDENT DNA HELICASE Q1"/>
    <property type="match status" value="1"/>
</dbReference>
<evidence type="ECO:0000313" key="7">
    <source>
        <dbReference type="EMBL" id="TFY98324.1"/>
    </source>
</evidence>
<comment type="catalytic activity">
    <reaction evidence="4">
        <text>Couples ATP hydrolysis with the unwinding of duplex DNA by translocating in the 3'-5' direction.</text>
        <dbReference type="EC" id="5.6.2.4"/>
    </reaction>
</comment>
<dbReference type="GO" id="GO:0043590">
    <property type="term" value="C:bacterial nucleoid"/>
    <property type="evidence" value="ECO:0007669"/>
    <property type="project" value="TreeGrafter"/>
</dbReference>
<keyword evidence="7" id="KW-0067">ATP-binding</keyword>
<dbReference type="InterPro" id="IPR014001">
    <property type="entry name" value="Helicase_ATP-bd"/>
</dbReference>
<protein>
    <recommendedName>
        <fullName evidence="5">DNA 3'-5' helicase</fullName>
        <ecNumber evidence="5">5.6.2.4</ecNumber>
    </recommendedName>
</protein>
<evidence type="ECO:0000256" key="2">
    <source>
        <dbReference type="ARBA" id="ARBA00023125"/>
    </source>
</evidence>
<keyword evidence="7" id="KW-0547">Nucleotide-binding</keyword>
<evidence type="ECO:0000313" key="8">
    <source>
        <dbReference type="Proteomes" id="UP000297839"/>
    </source>
</evidence>
<dbReference type="GO" id="GO:0005524">
    <property type="term" value="F:ATP binding"/>
    <property type="evidence" value="ECO:0007669"/>
    <property type="project" value="InterPro"/>
</dbReference>
<dbReference type="OrthoDB" id="9760034at2"/>
<keyword evidence="7" id="KW-0347">Helicase</keyword>
<dbReference type="SUPFAM" id="SSF52540">
    <property type="entry name" value="P-loop containing nucleoside triphosphate hydrolases"/>
    <property type="match status" value="1"/>
</dbReference>
<reference evidence="7 8" key="1">
    <citation type="submission" date="2019-03" db="EMBL/GenBank/DDBJ databases">
        <title>Ramlibacter sp. 18x22-1, whole genome shotgun sequence.</title>
        <authorList>
            <person name="Zhang X."/>
            <person name="Feng G."/>
            <person name="Zhu H."/>
        </authorList>
    </citation>
    <scope>NUCLEOTIDE SEQUENCE [LARGE SCALE GENOMIC DNA]</scope>
    <source>
        <strain evidence="7 8">18x22-1</strain>
    </source>
</reference>
<evidence type="ECO:0000256" key="1">
    <source>
        <dbReference type="ARBA" id="ARBA00005446"/>
    </source>
</evidence>
<gene>
    <name evidence="7" type="ORF">EZ216_17195</name>
</gene>
<organism evidence="7 8">
    <name type="scientific">Ramlibacter humi</name>
    <dbReference type="NCBI Taxonomy" id="2530451"/>
    <lineage>
        <taxon>Bacteria</taxon>
        <taxon>Pseudomonadati</taxon>
        <taxon>Pseudomonadota</taxon>
        <taxon>Betaproteobacteria</taxon>
        <taxon>Burkholderiales</taxon>
        <taxon>Comamonadaceae</taxon>
        <taxon>Ramlibacter</taxon>
    </lineage>
</organism>
<keyword evidence="2" id="KW-0238">DNA-binding</keyword>
<dbReference type="GO" id="GO:0043138">
    <property type="term" value="F:3'-5' DNA helicase activity"/>
    <property type="evidence" value="ECO:0007669"/>
    <property type="project" value="UniProtKB-EC"/>
</dbReference>
<evidence type="ECO:0000256" key="3">
    <source>
        <dbReference type="ARBA" id="ARBA00023235"/>
    </source>
</evidence>
<name>A0A4Z0BJN4_9BURK</name>
<comment type="similarity">
    <text evidence="1">Belongs to the helicase family. RecQ subfamily.</text>
</comment>
<dbReference type="Proteomes" id="UP000297839">
    <property type="component" value="Unassembled WGS sequence"/>
</dbReference>
<accession>A0A4Z0BJN4</accession>
<dbReference type="InterPro" id="IPR027417">
    <property type="entry name" value="P-loop_NTPase"/>
</dbReference>
<proteinExistence type="inferred from homology"/>
<dbReference type="GO" id="GO:0006281">
    <property type="term" value="P:DNA repair"/>
    <property type="evidence" value="ECO:0007669"/>
    <property type="project" value="TreeGrafter"/>
</dbReference>
<dbReference type="GO" id="GO:0009378">
    <property type="term" value="F:four-way junction helicase activity"/>
    <property type="evidence" value="ECO:0007669"/>
    <property type="project" value="TreeGrafter"/>
</dbReference>
<evidence type="ECO:0000259" key="6">
    <source>
        <dbReference type="PROSITE" id="PS51192"/>
    </source>
</evidence>
<evidence type="ECO:0000256" key="5">
    <source>
        <dbReference type="ARBA" id="ARBA00034808"/>
    </source>
</evidence>
<sequence length="193" mass="20792">MPERRADTSKKRAARVADVLKRVFGIERLRAGQRTVIDQVLAGRPTLAIMPTGAGKSLCYQLPALLLPGRTVVVSPLIALMKDQVEALRDLGIAAVQLNSAVDSEEAHAATSASRTATRWNAWCSTRRPAGAAGACCWNTSKASPRSSAAATATTACASRGRRKCWSARSTNRRRASKWTTGLRARCSRLGMW</sequence>
<dbReference type="GO" id="GO:0005737">
    <property type="term" value="C:cytoplasm"/>
    <property type="evidence" value="ECO:0007669"/>
    <property type="project" value="TreeGrafter"/>
</dbReference>
<keyword evidence="7" id="KW-0378">Hydrolase</keyword>
<dbReference type="Pfam" id="PF00270">
    <property type="entry name" value="DEAD"/>
    <property type="match status" value="1"/>
</dbReference>